<dbReference type="EMBL" id="UPTC01001822">
    <property type="protein sequence ID" value="VBB32616.1"/>
    <property type="molecule type" value="Genomic_DNA"/>
</dbReference>
<evidence type="ECO:0000256" key="1">
    <source>
        <dbReference type="SAM" id="MobiDB-lite"/>
    </source>
</evidence>
<dbReference type="Gene3D" id="1.20.1270.60">
    <property type="entry name" value="Arfaptin homology (AH) domain/BAR domain"/>
    <property type="match status" value="1"/>
</dbReference>
<sequence>MFRRLKQNVMVKLDMAKQTEFPNDVTRSITFCEQSKSDVTAIVKAVESMISNFKAAGMTSADSIANTCNGLAAKTNNKKFNKVMKNVGEALEGIAKTERLTAKQVESKFFESWSKVWLKETLKIYLEDINQLKKRRLDKDGLSQSANKHPEDETKQQKSKEADLQYEEQLMKVRQNIQQFTEHYVKTAEAVRELMNLMANHFDKCAIMTSEHLKDAKKNA</sequence>
<reference evidence="3 4" key="1">
    <citation type="submission" date="2018-08" db="EMBL/GenBank/DDBJ databases">
        <authorList>
            <person name="Laetsch R D."/>
            <person name="Stevens L."/>
            <person name="Kumar S."/>
            <person name="Blaxter L. M."/>
        </authorList>
    </citation>
    <scope>NUCLEOTIDE SEQUENCE [LARGE SCALE GENOMIC DNA]</scope>
</reference>
<gene>
    <name evidence="3" type="ORF">NAV_LOCUS7407</name>
</gene>
<dbReference type="InterPro" id="IPR004148">
    <property type="entry name" value="BAR_dom"/>
</dbReference>
<feature type="domain" description="BAR" evidence="2">
    <location>
        <begin position="2"/>
        <end position="206"/>
    </location>
</feature>
<dbReference type="Proteomes" id="UP000276991">
    <property type="component" value="Unassembled WGS sequence"/>
</dbReference>
<proteinExistence type="predicted"/>
<dbReference type="OrthoDB" id="5795430at2759"/>
<keyword evidence="4" id="KW-1185">Reference proteome</keyword>
<dbReference type="Pfam" id="PF03114">
    <property type="entry name" value="BAR"/>
    <property type="match status" value="1"/>
</dbReference>
<evidence type="ECO:0000259" key="2">
    <source>
        <dbReference type="Pfam" id="PF03114"/>
    </source>
</evidence>
<evidence type="ECO:0000313" key="3">
    <source>
        <dbReference type="EMBL" id="VBB32616.1"/>
    </source>
</evidence>
<dbReference type="InterPro" id="IPR027267">
    <property type="entry name" value="AH/BAR_dom_sf"/>
</dbReference>
<name>A0A498SL43_ACAVI</name>
<protein>
    <recommendedName>
        <fullName evidence="2">BAR domain-containing protein</fullName>
    </recommendedName>
</protein>
<feature type="region of interest" description="Disordered" evidence="1">
    <location>
        <begin position="140"/>
        <end position="161"/>
    </location>
</feature>
<dbReference type="GO" id="GO:0005737">
    <property type="term" value="C:cytoplasm"/>
    <property type="evidence" value="ECO:0007669"/>
    <property type="project" value="InterPro"/>
</dbReference>
<feature type="compositionally biased region" description="Basic and acidic residues" evidence="1">
    <location>
        <begin position="148"/>
        <end position="161"/>
    </location>
</feature>
<evidence type="ECO:0000313" key="4">
    <source>
        <dbReference type="Proteomes" id="UP000276991"/>
    </source>
</evidence>
<dbReference type="AlphaFoldDB" id="A0A498SL43"/>
<dbReference type="SUPFAM" id="SSF103657">
    <property type="entry name" value="BAR/IMD domain-like"/>
    <property type="match status" value="1"/>
</dbReference>
<organism evidence="3 4">
    <name type="scientific">Acanthocheilonema viteae</name>
    <name type="common">Filarial nematode worm</name>
    <name type="synonym">Dipetalonema viteae</name>
    <dbReference type="NCBI Taxonomy" id="6277"/>
    <lineage>
        <taxon>Eukaryota</taxon>
        <taxon>Metazoa</taxon>
        <taxon>Ecdysozoa</taxon>
        <taxon>Nematoda</taxon>
        <taxon>Chromadorea</taxon>
        <taxon>Rhabditida</taxon>
        <taxon>Spirurina</taxon>
        <taxon>Spiruromorpha</taxon>
        <taxon>Filarioidea</taxon>
        <taxon>Onchocercidae</taxon>
        <taxon>Acanthocheilonema</taxon>
    </lineage>
</organism>
<accession>A0A498SL43</accession>